<evidence type="ECO:0000313" key="2">
    <source>
        <dbReference type="EMBL" id="MDW6004750.1"/>
    </source>
</evidence>
<dbReference type="Proteomes" id="UP001283366">
    <property type="component" value="Unassembled WGS sequence"/>
</dbReference>
<protein>
    <recommendedName>
        <fullName evidence="6">Lipoprotein</fullName>
    </recommendedName>
</protein>
<keyword evidence="1" id="KW-0732">Signal</keyword>
<evidence type="ECO:0000313" key="3">
    <source>
        <dbReference type="EMBL" id="SMS01041.1"/>
    </source>
</evidence>
<evidence type="ECO:0000313" key="5">
    <source>
        <dbReference type="Proteomes" id="UP001283366"/>
    </source>
</evidence>
<dbReference type="PROSITE" id="PS51257">
    <property type="entry name" value="PROKAR_LIPOPROTEIN"/>
    <property type="match status" value="1"/>
</dbReference>
<organism evidence="3 4">
    <name type="scientific">Vibrio mangrovi</name>
    <dbReference type="NCBI Taxonomy" id="474394"/>
    <lineage>
        <taxon>Bacteria</taxon>
        <taxon>Pseudomonadati</taxon>
        <taxon>Pseudomonadota</taxon>
        <taxon>Gammaproteobacteria</taxon>
        <taxon>Vibrionales</taxon>
        <taxon>Vibrionaceae</taxon>
        <taxon>Vibrio</taxon>
    </lineage>
</organism>
<name>A0A1Y6IVJ9_9VIBR</name>
<dbReference type="RefSeq" id="WP_087481077.1">
    <property type="nucleotide sequence ID" value="NZ_AP024884.1"/>
</dbReference>
<dbReference type="EMBL" id="JAWRCO010000002">
    <property type="protein sequence ID" value="MDW6004750.1"/>
    <property type="molecule type" value="Genomic_DNA"/>
</dbReference>
<proteinExistence type="predicted"/>
<gene>
    <name evidence="2" type="ORF">SBX37_17980</name>
    <name evidence="3" type="ORF">VIM7927_02318</name>
</gene>
<accession>A0A1Y6IVJ9</accession>
<evidence type="ECO:0000313" key="4">
    <source>
        <dbReference type="Proteomes" id="UP000196125"/>
    </source>
</evidence>
<dbReference type="EMBL" id="FXXI01000003">
    <property type="protein sequence ID" value="SMS01041.1"/>
    <property type="molecule type" value="Genomic_DNA"/>
</dbReference>
<evidence type="ECO:0000256" key="1">
    <source>
        <dbReference type="SAM" id="SignalP"/>
    </source>
</evidence>
<reference evidence="2 5" key="2">
    <citation type="submission" date="2023-11" db="EMBL/GenBank/DDBJ databases">
        <title>Plant-associative lifestyle of Vibrio porteresiae and its evolutionary dynamics.</title>
        <authorList>
            <person name="Rameshkumar N."/>
            <person name="Kirti K."/>
        </authorList>
    </citation>
    <scope>NUCLEOTIDE SEQUENCE [LARGE SCALE GENOMIC DNA]</scope>
    <source>
        <strain evidence="2 5">MSSRF38</strain>
    </source>
</reference>
<feature type="signal peptide" evidence="1">
    <location>
        <begin position="1"/>
        <end position="17"/>
    </location>
</feature>
<dbReference type="Proteomes" id="UP000196125">
    <property type="component" value="Unassembled WGS sequence"/>
</dbReference>
<feature type="chain" id="PRO_5012622127" description="Lipoprotein" evidence="1">
    <location>
        <begin position="18"/>
        <end position="151"/>
    </location>
</feature>
<reference evidence="3 4" key="1">
    <citation type="submission" date="2017-05" db="EMBL/GenBank/DDBJ databases">
        <authorList>
            <person name="Song R."/>
            <person name="Chenine A.L."/>
            <person name="Ruprecht R.M."/>
        </authorList>
    </citation>
    <scope>NUCLEOTIDE SEQUENCE [LARGE SCALE GENOMIC DNA]</scope>
    <source>
        <strain evidence="3 4">CECT 7927</strain>
    </source>
</reference>
<evidence type="ECO:0008006" key="6">
    <source>
        <dbReference type="Google" id="ProtNLM"/>
    </source>
</evidence>
<sequence>MKTFVIGIVAMLLTACANNTNPTPNAKSYLMEEGYTYEDVKSDLSLQEIEKPLEVLLNRCYRSYSVTTGYATSKNITFTIIKEPVQQGQEYWINQSVENDGNFYLLHILVKETDNNDGVILSPTVIHRMGNIGVDQLHDIAVGRTPSCPTF</sequence>
<dbReference type="AlphaFoldDB" id="A0A1Y6IVJ9"/>
<keyword evidence="5" id="KW-1185">Reference proteome</keyword>